<dbReference type="InterPro" id="IPR029044">
    <property type="entry name" value="Nucleotide-diphossugar_trans"/>
</dbReference>
<evidence type="ECO:0000256" key="1">
    <source>
        <dbReference type="ARBA" id="ARBA00001946"/>
    </source>
</evidence>
<feature type="region of interest" description="Disordered" evidence="6">
    <location>
        <begin position="113"/>
        <end position="149"/>
    </location>
</feature>
<dbReference type="PANTHER" id="PTHR48090:SF10">
    <property type="entry name" value="GLUCOSYL-3-PHOSPHOGLYCERATE SYNTHASE"/>
    <property type="match status" value="1"/>
</dbReference>
<dbReference type="GO" id="GO:0016757">
    <property type="term" value="F:glycosyltransferase activity"/>
    <property type="evidence" value="ECO:0007669"/>
    <property type="project" value="UniProtKB-KW"/>
</dbReference>
<evidence type="ECO:0000256" key="2">
    <source>
        <dbReference type="ARBA" id="ARBA00006739"/>
    </source>
</evidence>
<dbReference type="KEGG" id="llh:I41_07290"/>
<dbReference type="InterPro" id="IPR050256">
    <property type="entry name" value="Glycosyltransferase_2"/>
</dbReference>
<dbReference type="AlphaFoldDB" id="A0A517TT71"/>
<dbReference type="InterPro" id="IPR001173">
    <property type="entry name" value="Glyco_trans_2-like"/>
</dbReference>
<dbReference type="Proteomes" id="UP000317909">
    <property type="component" value="Chromosome"/>
</dbReference>
<proteinExistence type="inferred from homology"/>
<comment type="similarity">
    <text evidence="2">Belongs to the glycosyltransferase 2 family.</text>
</comment>
<evidence type="ECO:0000313" key="8">
    <source>
        <dbReference type="EMBL" id="QDT71569.1"/>
    </source>
</evidence>
<dbReference type="Pfam" id="PF00535">
    <property type="entry name" value="Glycos_transf_2"/>
    <property type="match status" value="1"/>
</dbReference>
<evidence type="ECO:0000313" key="9">
    <source>
        <dbReference type="Proteomes" id="UP000317909"/>
    </source>
</evidence>
<dbReference type="Gene3D" id="3.90.550.10">
    <property type="entry name" value="Spore Coat Polysaccharide Biosynthesis Protein SpsA, Chain A"/>
    <property type="match status" value="1"/>
</dbReference>
<dbReference type="SUPFAM" id="SSF53448">
    <property type="entry name" value="Nucleotide-diphospho-sugar transferases"/>
    <property type="match status" value="1"/>
</dbReference>
<feature type="domain" description="Glycosyltransferase 2-like" evidence="7">
    <location>
        <begin position="6"/>
        <end position="80"/>
    </location>
</feature>
<keyword evidence="3" id="KW-0328">Glycosyltransferase</keyword>
<accession>A0A517TT71</accession>
<evidence type="ECO:0000256" key="4">
    <source>
        <dbReference type="ARBA" id="ARBA00022679"/>
    </source>
</evidence>
<sequence length="196" mass="21014">MNSPVTIVLPVHNAERSLRSSLLGLMELAETTGRRMQVAVVDDGSTDATYEIACELASEFPQLQILRQPYQRGLGAALEQVRSRLRVTDVVAHSGVGEINHQELALLLGAEGDRRDAPHSPAATLMGEGRGTRRGALQAPSRPPLVEGRRSSGAFRWLRIDEPAGSRRKRSGSPVLGSALDGLMPAMTSFSAPLGK</sequence>
<organism evidence="8 9">
    <name type="scientific">Lacipirellula limnantheis</name>
    <dbReference type="NCBI Taxonomy" id="2528024"/>
    <lineage>
        <taxon>Bacteria</taxon>
        <taxon>Pseudomonadati</taxon>
        <taxon>Planctomycetota</taxon>
        <taxon>Planctomycetia</taxon>
        <taxon>Pirellulales</taxon>
        <taxon>Lacipirellulaceae</taxon>
        <taxon>Lacipirellula</taxon>
    </lineage>
</organism>
<dbReference type="RefSeq" id="WP_168206654.1">
    <property type="nucleotide sequence ID" value="NZ_CP036339.1"/>
</dbReference>
<keyword evidence="4 8" id="KW-0808">Transferase</keyword>
<keyword evidence="9" id="KW-1185">Reference proteome</keyword>
<dbReference type="PANTHER" id="PTHR48090">
    <property type="entry name" value="UNDECAPRENYL-PHOSPHATE 4-DEOXY-4-FORMAMIDO-L-ARABINOSE TRANSFERASE-RELATED"/>
    <property type="match status" value="1"/>
</dbReference>
<gene>
    <name evidence="8" type="ORF">I41_07290</name>
</gene>
<evidence type="ECO:0000256" key="3">
    <source>
        <dbReference type="ARBA" id="ARBA00022676"/>
    </source>
</evidence>
<keyword evidence="5" id="KW-0460">Magnesium</keyword>
<name>A0A517TT71_9BACT</name>
<evidence type="ECO:0000256" key="6">
    <source>
        <dbReference type="SAM" id="MobiDB-lite"/>
    </source>
</evidence>
<comment type="cofactor">
    <cofactor evidence="1">
        <name>Mg(2+)</name>
        <dbReference type="ChEBI" id="CHEBI:18420"/>
    </cofactor>
</comment>
<dbReference type="EMBL" id="CP036339">
    <property type="protein sequence ID" value="QDT71569.1"/>
    <property type="molecule type" value="Genomic_DNA"/>
</dbReference>
<protein>
    <submittedName>
        <fullName evidence="8">Putative glycosyl transferase</fullName>
    </submittedName>
</protein>
<evidence type="ECO:0000259" key="7">
    <source>
        <dbReference type="Pfam" id="PF00535"/>
    </source>
</evidence>
<reference evidence="8 9" key="1">
    <citation type="submission" date="2019-02" db="EMBL/GenBank/DDBJ databases">
        <title>Deep-cultivation of Planctomycetes and their phenomic and genomic characterization uncovers novel biology.</title>
        <authorList>
            <person name="Wiegand S."/>
            <person name="Jogler M."/>
            <person name="Boedeker C."/>
            <person name="Pinto D."/>
            <person name="Vollmers J."/>
            <person name="Rivas-Marin E."/>
            <person name="Kohn T."/>
            <person name="Peeters S.H."/>
            <person name="Heuer A."/>
            <person name="Rast P."/>
            <person name="Oberbeckmann S."/>
            <person name="Bunk B."/>
            <person name="Jeske O."/>
            <person name="Meyerdierks A."/>
            <person name="Storesund J.E."/>
            <person name="Kallscheuer N."/>
            <person name="Luecker S."/>
            <person name="Lage O.M."/>
            <person name="Pohl T."/>
            <person name="Merkel B.J."/>
            <person name="Hornburger P."/>
            <person name="Mueller R.-W."/>
            <person name="Bruemmer F."/>
            <person name="Labrenz M."/>
            <person name="Spormann A.M."/>
            <person name="Op den Camp H."/>
            <person name="Overmann J."/>
            <person name="Amann R."/>
            <person name="Jetten M.S.M."/>
            <person name="Mascher T."/>
            <person name="Medema M.H."/>
            <person name="Devos D.P."/>
            <person name="Kaster A.-K."/>
            <person name="Ovreas L."/>
            <person name="Rohde M."/>
            <person name="Galperin M.Y."/>
            <person name="Jogler C."/>
        </authorList>
    </citation>
    <scope>NUCLEOTIDE SEQUENCE [LARGE SCALE GENOMIC DNA]</scope>
    <source>
        <strain evidence="8 9">I41</strain>
    </source>
</reference>
<evidence type="ECO:0000256" key="5">
    <source>
        <dbReference type="ARBA" id="ARBA00022842"/>
    </source>
</evidence>